<dbReference type="AlphaFoldDB" id="A0A165EAZ1"/>
<dbReference type="InterPro" id="IPR013087">
    <property type="entry name" value="Znf_C2H2_type"/>
</dbReference>
<protein>
    <recommendedName>
        <fullName evidence="1">C2H2-type domain-containing protein</fullName>
    </recommendedName>
</protein>
<name>A0A165EAZ1_9APHY</name>
<feature type="domain" description="C2H2-type" evidence="1">
    <location>
        <begin position="14"/>
        <end position="36"/>
    </location>
</feature>
<dbReference type="RefSeq" id="XP_040764366.1">
    <property type="nucleotide sequence ID" value="XM_040901339.1"/>
</dbReference>
<dbReference type="EMBL" id="KV427623">
    <property type="protein sequence ID" value="KZT06626.1"/>
    <property type="molecule type" value="Genomic_DNA"/>
</dbReference>
<dbReference type="Proteomes" id="UP000076871">
    <property type="component" value="Unassembled WGS sequence"/>
</dbReference>
<dbReference type="PROSITE" id="PS00028">
    <property type="entry name" value="ZINC_FINGER_C2H2_1"/>
    <property type="match status" value="1"/>
</dbReference>
<evidence type="ECO:0000313" key="2">
    <source>
        <dbReference type="EMBL" id="KZT06626.1"/>
    </source>
</evidence>
<organism evidence="2 3">
    <name type="scientific">Laetiporus sulphureus 93-53</name>
    <dbReference type="NCBI Taxonomy" id="1314785"/>
    <lineage>
        <taxon>Eukaryota</taxon>
        <taxon>Fungi</taxon>
        <taxon>Dikarya</taxon>
        <taxon>Basidiomycota</taxon>
        <taxon>Agaricomycotina</taxon>
        <taxon>Agaricomycetes</taxon>
        <taxon>Polyporales</taxon>
        <taxon>Laetiporus</taxon>
    </lineage>
</organism>
<evidence type="ECO:0000313" key="3">
    <source>
        <dbReference type="Proteomes" id="UP000076871"/>
    </source>
</evidence>
<gene>
    <name evidence="2" type="ORF">LAESUDRAFT_146098</name>
</gene>
<evidence type="ECO:0000259" key="1">
    <source>
        <dbReference type="PROSITE" id="PS00028"/>
    </source>
</evidence>
<proteinExistence type="predicted"/>
<keyword evidence="3" id="KW-1185">Reference proteome</keyword>
<accession>A0A165EAZ1</accession>
<dbReference type="GeneID" id="63818371"/>
<sequence length="122" mass="13795">MYACQSALWEFYHCLVSCATGYSDMGKLEKHFLQKHTQANSGVPSKARPQDPMARSLTNTLHDSFTLVATYGYRSLKVQSELAHWQIAWKPTTLETIPFSCHVRLVSPYMVRADASPKSCTH</sequence>
<dbReference type="InParanoid" id="A0A165EAZ1"/>
<reference evidence="2 3" key="1">
    <citation type="journal article" date="2016" name="Mol. Biol. Evol.">
        <title>Comparative Genomics of Early-Diverging Mushroom-Forming Fungi Provides Insights into the Origins of Lignocellulose Decay Capabilities.</title>
        <authorList>
            <person name="Nagy L.G."/>
            <person name="Riley R."/>
            <person name="Tritt A."/>
            <person name="Adam C."/>
            <person name="Daum C."/>
            <person name="Floudas D."/>
            <person name="Sun H."/>
            <person name="Yadav J.S."/>
            <person name="Pangilinan J."/>
            <person name="Larsson K.H."/>
            <person name="Matsuura K."/>
            <person name="Barry K."/>
            <person name="Labutti K."/>
            <person name="Kuo R."/>
            <person name="Ohm R.A."/>
            <person name="Bhattacharya S.S."/>
            <person name="Shirouzu T."/>
            <person name="Yoshinaga Y."/>
            <person name="Martin F.M."/>
            <person name="Grigoriev I.V."/>
            <person name="Hibbett D.S."/>
        </authorList>
    </citation>
    <scope>NUCLEOTIDE SEQUENCE [LARGE SCALE GENOMIC DNA]</scope>
    <source>
        <strain evidence="2 3">93-53</strain>
    </source>
</reference>